<reference evidence="1" key="1">
    <citation type="journal article" date="2023" name="Antonie Van Leeuwenhoek">
        <title>Mesoterricola silvestris gen. nov., sp. nov., Mesoterricola sediminis sp. nov., Geothrix oryzae sp. nov., Geothrix edaphica sp. nov., Geothrix rubra sp. nov., and Geothrix limicola sp. nov., six novel members of Acidobacteriota isolated from soils.</title>
        <authorList>
            <person name="Itoh H."/>
            <person name="Sugisawa Y."/>
            <person name="Mise K."/>
            <person name="Xu Z."/>
            <person name="Kuniyasu M."/>
            <person name="Ushijima N."/>
            <person name="Kawano K."/>
            <person name="Kobayashi E."/>
            <person name="Shiratori Y."/>
            <person name="Masuda Y."/>
            <person name="Senoo K."/>
        </authorList>
    </citation>
    <scope>NUCLEOTIDE SEQUENCE</scope>
    <source>
        <strain evidence="1">Red802</strain>
    </source>
</reference>
<gene>
    <name evidence="1" type="ORF">GETHED_03450</name>
</gene>
<keyword evidence="2" id="KW-1185">Reference proteome</keyword>
<sequence length="204" mass="23285">MTWAERFQTFFSRPEFLKELATICSAEGCRETWLHGNAFIHFNTRGKQLAQESFRVNSHPLSAQHRGGKIDFAAYEGDQLRMIAECKFLGVSDYYAKGLAGCGINRLKQLQRDPKRRGLTFTKDDFSAFEMGAWSLLRDYQRLSTSWPAKRDVERYLILVLDKSNTPDSFGALLDQAEFGGPHTPLISSDIPNLAVKLWRVETE</sequence>
<protein>
    <submittedName>
        <fullName evidence="1">Uncharacterized protein</fullName>
    </submittedName>
</protein>
<name>A0ABQ5PV72_9BACT</name>
<dbReference type="Proteomes" id="UP001165044">
    <property type="component" value="Unassembled WGS sequence"/>
</dbReference>
<evidence type="ECO:0000313" key="2">
    <source>
        <dbReference type="Proteomes" id="UP001165044"/>
    </source>
</evidence>
<accession>A0ABQ5PV72</accession>
<comment type="caution">
    <text evidence="1">The sequence shown here is derived from an EMBL/GenBank/DDBJ whole genome shotgun (WGS) entry which is preliminary data.</text>
</comment>
<dbReference type="EMBL" id="BSDC01000001">
    <property type="protein sequence ID" value="GLH65981.1"/>
    <property type="molecule type" value="Genomic_DNA"/>
</dbReference>
<evidence type="ECO:0000313" key="1">
    <source>
        <dbReference type="EMBL" id="GLH65981.1"/>
    </source>
</evidence>
<organism evidence="1 2">
    <name type="scientific">Geothrix edaphica</name>
    <dbReference type="NCBI Taxonomy" id="2927976"/>
    <lineage>
        <taxon>Bacteria</taxon>
        <taxon>Pseudomonadati</taxon>
        <taxon>Acidobacteriota</taxon>
        <taxon>Holophagae</taxon>
        <taxon>Holophagales</taxon>
        <taxon>Holophagaceae</taxon>
        <taxon>Geothrix</taxon>
    </lineage>
</organism>
<proteinExistence type="predicted"/>
<dbReference type="RefSeq" id="WP_285606069.1">
    <property type="nucleotide sequence ID" value="NZ_BSDC01000001.1"/>
</dbReference>